<proteinExistence type="predicted"/>
<reference evidence="4 5" key="1">
    <citation type="submission" date="2021-08" db="EMBL/GenBank/DDBJ databases">
        <title>Draft Genome Sequence of Phanerochaete sordida strain YK-624.</title>
        <authorList>
            <person name="Mori T."/>
            <person name="Dohra H."/>
            <person name="Suzuki T."/>
            <person name="Kawagishi H."/>
            <person name="Hirai H."/>
        </authorList>
    </citation>
    <scope>NUCLEOTIDE SEQUENCE [LARGE SCALE GENOMIC DNA]</scope>
    <source>
        <strain evidence="4 5">YK-624</strain>
    </source>
</reference>
<dbReference type="PANTHER" id="PTHR40465">
    <property type="entry name" value="CHROMOSOME 1, WHOLE GENOME SHOTGUN SEQUENCE"/>
    <property type="match status" value="1"/>
</dbReference>
<feature type="domain" description="DUF6534" evidence="3">
    <location>
        <begin position="2"/>
        <end position="76"/>
    </location>
</feature>
<keyword evidence="2" id="KW-0472">Membrane</keyword>
<name>A0A9P3GML4_9APHY</name>
<accession>A0A9P3GML4</accession>
<evidence type="ECO:0000256" key="2">
    <source>
        <dbReference type="SAM" id="Phobius"/>
    </source>
</evidence>
<feature type="transmembrane region" description="Helical" evidence="2">
    <location>
        <begin position="26"/>
        <end position="47"/>
    </location>
</feature>
<dbReference type="Proteomes" id="UP000703269">
    <property type="component" value="Unassembled WGS sequence"/>
</dbReference>
<evidence type="ECO:0000256" key="1">
    <source>
        <dbReference type="SAM" id="MobiDB-lite"/>
    </source>
</evidence>
<organism evidence="4 5">
    <name type="scientific">Phanerochaete sordida</name>
    <dbReference type="NCBI Taxonomy" id="48140"/>
    <lineage>
        <taxon>Eukaryota</taxon>
        <taxon>Fungi</taxon>
        <taxon>Dikarya</taxon>
        <taxon>Basidiomycota</taxon>
        <taxon>Agaricomycotina</taxon>
        <taxon>Agaricomycetes</taxon>
        <taxon>Polyporales</taxon>
        <taxon>Phanerochaetaceae</taxon>
        <taxon>Phanerochaete</taxon>
    </lineage>
</organism>
<dbReference type="AlphaFoldDB" id="A0A9P3GML4"/>
<dbReference type="EMBL" id="BPQB01000066">
    <property type="protein sequence ID" value="GJE97019.1"/>
    <property type="molecule type" value="Genomic_DNA"/>
</dbReference>
<feature type="transmembrane region" description="Helical" evidence="2">
    <location>
        <begin position="53"/>
        <end position="73"/>
    </location>
</feature>
<sequence length="188" mass="20641">MMAYLLTHKDTHYPETRALISRIVHLVVKTGILTALAAVLVLILYVALPQRAYYAAVGAILAKLYSNALLVLFNSRIHIRGARREAPTEPSPFAADTHPGSTHRPAASSYTTRRGTRRNWSIRLHGSTARSPSRAAVALSADRSGAESAMSSFGGVHVHEQVWVHTDDLEMKERAVETEKTVVLETDC</sequence>
<evidence type="ECO:0000313" key="4">
    <source>
        <dbReference type="EMBL" id="GJE97019.1"/>
    </source>
</evidence>
<dbReference type="OrthoDB" id="3070057at2759"/>
<evidence type="ECO:0000259" key="3">
    <source>
        <dbReference type="Pfam" id="PF20152"/>
    </source>
</evidence>
<comment type="caution">
    <text evidence="4">The sequence shown here is derived from an EMBL/GenBank/DDBJ whole genome shotgun (WGS) entry which is preliminary data.</text>
</comment>
<keyword evidence="5" id="KW-1185">Reference proteome</keyword>
<gene>
    <name evidence="4" type="ORF">PsYK624_132290</name>
</gene>
<dbReference type="PANTHER" id="PTHR40465:SF1">
    <property type="entry name" value="DUF6534 DOMAIN-CONTAINING PROTEIN"/>
    <property type="match status" value="1"/>
</dbReference>
<keyword evidence="2" id="KW-0812">Transmembrane</keyword>
<evidence type="ECO:0000313" key="5">
    <source>
        <dbReference type="Proteomes" id="UP000703269"/>
    </source>
</evidence>
<feature type="region of interest" description="Disordered" evidence="1">
    <location>
        <begin position="84"/>
        <end position="114"/>
    </location>
</feature>
<protein>
    <recommendedName>
        <fullName evidence="3">DUF6534 domain-containing protein</fullName>
    </recommendedName>
</protein>
<keyword evidence="2" id="KW-1133">Transmembrane helix</keyword>
<dbReference type="InterPro" id="IPR045339">
    <property type="entry name" value="DUF6534"/>
</dbReference>
<dbReference type="Pfam" id="PF20152">
    <property type="entry name" value="DUF6534"/>
    <property type="match status" value="1"/>
</dbReference>